<keyword evidence="1" id="KW-0812">Transmembrane</keyword>
<reference evidence="3" key="1">
    <citation type="journal article" date="2019" name="Int. J. Syst. Evol. Microbiol.">
        <title>The Global Catalogue of Microorganisms (GCM) 10K type strain sequencing project: providing services to taxonomists for standard genome sequencing and annotation.</title>
        <authorList>
            <consortium name="The Broad Institute Genomics Platform"/>
            <consortium name="The Broad Institute Genome Sequencing Center for Infectious Disease"/>
            <person name="Wu L."/>
            <person name="Ma J."/>
        </authorList>
    </citation>
    <scope>NUCLEOTIDE SEQUENCE [LARGE SCALE GENOMIC DNA]</scope>
    <source>
        <strain evidence="3">CCM 8980</strain>
    </source>
</reference>
<dbReference type="RefSeq" id="WP_203636968.1">
    <property type="nucleotide sequence ID" value="NZ_BOLS01000003.1"/>
</dbReference>
<keyword evidence="1" id="KW-0472">Membrane</keyword>
<dbReference type="EMBL" id="JBHTOC010000003">
    <property type="protein sequence ID" value="MFD1429150.1"/>
    <property type="molecule type" value="Genomic_DNA"/>
</dbReference>
<evidence type="ECO:0000313" key="3">
    <source>
        <dbReference type="Proteomes" id="UP001597196"/>
    </source>
</evidence>
<dbReference type="Proteomes" id="UP001597196">
    <property type="component" value="Unassembled WGS sequence"/>
</dbReference>
<sequence length="168" mass="19090">MTTEFLNPAMVSTFLLFYLTGRTLNYGLIHLLGYHAAAALDDIGGSASSRPSVSLPDFQRSSTHFKHIYHQRAKGHQLLYQTGFILMESGVTWATTALFNHFFPAGSARIWVWLGCWLIVLIAWTIGYETYFPKVFRLNVLMTEHGQPVFIRRGVPLPRIPDNMRADD</sequence>
<feature type="transmembrane region" description="Helical" evidence="1">
    <location>
        <begin position="110"/>
        <end position="128"/>
    </location>
</feature>
<feature type="transmembrane region" description="Helical" evidence="1">
    <location>
        <begin position="78"/>
        <end position="98"/>
    </location>
</feature>
<proteinExistence type="predicted"/>
<evidence type="ECO:0000313" key="2">
    <source>
        <dbReference type="EMBL" id="MFD1429150.1"/>
    </source>
</evidence>
<gene>
    <name evidence="2" type="ORF">ACFQ4P_02655</name>
</gene>
<keyword evidence="1" id="KW-1133">Transmembrane helix</keyword>
<accession>A0ABW4CGZ9</accession>
<keyword evidence="3" id="KW-1185">Reference proteome</keyword>
<protein>
    <submittedName>
        <fullName evidence="2">Uncharacterized protein</fullName>
    </submittedName>
</protein>
<evidence type="ECO:0000256" key="1">
    <source>
        <dbReference type="SAM" id="Phobius"/>
    </source>
</evidence>
<organism evidence="2 3">
    <name type="scientific">Lacticaseibacillus mingshuiensis</name>
    <dbReference type="NCBI Taxonomy" id="2799574"/>
    <lineage>
        <taxon>Bacteria</taxon>
        <taxon>Bacillati</taxon>
        <taxon>Bacillota</taxon>
        <taxon>Bacilli</taxon>
        <taxon>Lactobacillales</taxon>
        <taxon>Lactobacillaceae</taxon>
        <taxon>Lacticaseibacillus</taxon>
    </lineage>
</organism>
<name>A0ABW4CGZ9_9LACO</name>
<comment type="caution">
    <text evidence="2">The sequence shown here is derived from an EMBL/GenBank/DDBJ whole genome shotgun (WGS) entry which is preliminary data.</text>
</comment>